<proteinExistence type="predicted"/>
<dbReference type="Proteomes" id="UP000326877">
    <property type="component" value="Unassembled WGS sequence"/>
</dbReference>
<organism evidence="1">
    <name type="scientific">Petromyces alliaceus</name>
    <name type="common">Aspergillus alliaceus</name>
    <dbReference type="NCBI Taxonomy" id="209559"/>
    <lineage>
        <taxon>Eukaryota</taxon>
        <taxon>Fungi</taxon>
        <taxon>Dikarya</taxon>
        <taxon>Ascomycota</taxon>
        <taxon>Pezizomycotina</taxon>
        <taxon>Eurotiomycetes</taxon>
        <taxon>Eurotiomycetidae</taxon>
        <taxon>Eurotiales</taxon>
        <taxon>Aspergillaceae</taxon>
        <taxon>Aspergillus</taxon>
        <taxon>Aspergillus subgen. Circumdati</taxon>
    </lineage>
</organism>
<dbReference type="AlphaFoldDB" id="A0A5N7BXY5"/>
<protein>
    <submittedName>
        <fullName evidence="1">Uncharacterized protein</fullName>
    </submittedName>
</protein>
<sequence length="133" mass="15439">MGMLIEHRIQNMFSYTKRKPHAARKRVVASLYSKSTLYSSQEMMIISRILVKERVLSILDKRARDKSPADVLELGSSFAMDFICAYLFRIKCVPDFLRCETSRRDWSGAHRRTKGYGIWSEFPGLVSLREGWG</sequence>
<gene>
    <name evidence="1" type="ORF">BDV23DRAFT_162673</name>
</gene>
<dbReference type="EMBL" id="ML735306">
    <property type="protein sequence ID" value="KAE8386694.1"/>
    <property type="molecule type" value="Genomic_DNA"/>
</dbReference>
<reference evidence="1" key="1">
    <citation type="submission" date="2019-04" db="EMBL/GenBank/DDBJ databases">
        <title>Friends and foes A comparative genomics studyof 23 Aspergillus species from section Flavi.</title>
        <authorList>
            <consortium name="DOE Joint Genome Institute"/>
            <person name="Kjaerbolling I."/>
            <person name="Vesth T."/>
            <person name="Frisvad J.C."/>
            <person name="Nybo J.L."/>
            <person name="Theobald S."/>
            <person name="Kildgaard S."/>
            <person name="Isbrandt T."/>
            <person name="Kuo A."/>
            <person name="Sato A."/>
            <person name="Lyhne E.K."/>
            <person name="Kogle M.E."/>
            <person name="Wiebenga A."/>
            <person name="Kun R.S."/>
            <person name="Lubbers R.J."/>
            <person name="Makela M.R."/>
            <person name="Barry K."/>
            <person name="Chovatia M."/>
            <person name="Clum A."/>
            <person name="Daum C."/>
            <person name="Haridas S."/>
            <person name="He G."/>
            <person name="LaButti K."/>
            <person name="Lipzen A."/>
            <person name="Mondo S."/>
            <person name="Riley R."/>
            <person name="Salamov A."/>
            <person name="Simmons B.A."/>
            <person name="Magnuson J.K."/>
            <person name="Henrissat B."/>
            <person name="Mortensen U.H."/>
            <person name="Larsen T.O."/>
            <person name="Devries R.P."/>
            <person name="Grigoriev I.V."/>
            <person name="Machida M."/>
            <person name="Baker S.E."/>
            <person name="Andersen M.R."/>
        </authorList>
    </citation>
    <scope>NUCLEOTIDE SEQUENCE [LARGE SCALE GENOMIC DNA]</scope>
    <source>
        <strain evidence="1">IBT 14317</strain>
    </source>
</reference>
<accession>A0A5N7BXY5</accession>
<evidence type="ECO:0000313" key="1">
    <source>
        <dbReference type="EMBL" id="KAE8386694.1"/>
    </source>
</evidence>
<name>A0A5N7BXY5_PETAA</name>